<keyword evidence="1" id="KW-0812">Transmembrane</keyword>
<evidence type="ECO:0000313" key="2">
    <source>
        <dbReference type="EMBL" id="MCP3426128.1"/>
    </source>
</evidence>
<proteinExistence type="predicted"/>
<accession>A0A9X2KIE0</accession>
<dbReference type="EMBL" id="JANAFB010000019">
    <property type="protein sequence ID" value="MCP3426128.1"/>
    <property type="molecule type" value="Genomic_DNA"/>
</dbReference>
<evidence type="ECO:0000313" key="3">
    <source>
        <dbReference type="Proteomes" id="UP001139502"/>
    </source>
</evidence>
<sequence length="77" mass="8723">MSTPLSRAKGFLWGAVTLLLLAFWLWTMPTTAEILVYFTKGLLLFGALMLVVMGIHASRAPSQDERQELELYRGQEH</sequence>
<keyword evidence="3" id="KW-1185">Reference proteome</keyword>
<comment type="caution">
    <text evidence="2">The sequence shown here is derived from an EMBL/GenBank/DDBJ whole genome shotgun (WGS) entry which is preliminary data.</text>
</comment>
<reference evidence="2" key="1">
    <citation type="submission" date="2022-06" db="EMBL/GenBank/DDBJ databases">
        <title>Rothia sp. isolated from sandalwood seedling.</title>
        <authorList>
            <person name="Tuikhar N."/>
            <person name="Kirdat K."/>
            <person name="Thorat V."/>
            <person name="Swetha P."/>
            <person name="Padma S."/>
            <person name="Sundararaj R."/>
            <person name="Yadav A."/>
        </authorList>
    </citation>
    <scope>NUCLEOTIDE SEQUENCE</scope>
    <source>
        <strain evidence="2">AR01</strain>
    </source>
</reference>
<gene>
    <name evidence="2" type="ORF">NBM05_08945</name>
</gene>
<organism evidence="2 3">
    <name type="scientific">Rothia santali</name>
    <dbReference type="NCBI Taxonomy" id="2949643"/>
    <lineage>
        <taxon>Bacteria</taxon>
        <taxon>Bacillati</taxon>
        <taxon>Actinomycetota</taxon>
        <taxon>Actinomycetes</taxon>
        <taxon>Micrococcales</taxon>
        <taxon>Micrococcaceae</taxon>
        <taxon>Rothia</taxon>
    </lineage>
</organism>
<evidence type="ECO:0000256" key="1">
    <source>
        <dbReference type="SAM" id="Phobius"/>
    </source>
</evidence>
<dbReference type="AlphaFoldDB" id="A0A9X2KIE0"/>
<dbReference type="RefSeq" id="WP_254166644.1">
    <property type="nucleotide sequence ID" value="NZ_JANAFB010000019.1"/>
</dbReference>
<feature type="transmembrane region" description="Helical" evidence="1">
    <location>
        <begin position="34"/>
        <end position="57"/>
    </location>
</feature>
<keyword evidence="1" id="KW-1133">Transmembrane helix</keyword>
<name>A0A9X2KIE0_9MICC</name>
<protein>
    <submittedName>
        <fullName evidence="2">Uncharacterized protein</fullName>
    </submittedName>
</protein>
<keyword evidence="1" id="KW-0472">Membrane</keyword>
<dbReference type="Proteomes" id="UP001139502">
    <property type="component" value="Unassembled WGS sequence"/>
</dbReference>
<feature type="transmembrane region" description="Helical" evidence="1">
    <location>
        <begin position="12"/>
        <end position="28"/>
    </location>
</feature>